<dbReference type="PANTHER" id="PTHR43176">
    <property type="entry name" value="3-HYDROXYISOBUTYRYL-COA HYDROLASE-RELATED"/>
    <property type="match status" value="1"/>
</dbReference>
<dbReference type="GO" id="GO:0005829">
    <property type="term" value="C:cytosol"/>
    <property type="evidence" value="ECO:0007669"/>
    <property type="project" value="TreeGrafter"/>
</dbReference>
<dbReference type="InterPro" id="IPR032259">
    <property type="entry name" value="HIBYL-CoA-H"/>
</dbReference>
<dbReference type="STRING" id="1129793.GPLA_1662"/>
<dbReference type="RefSeq" id="WP_007104364.1">
    <property type="nucleotide sequence ID" value="NZ_BAER01000041.1"/>
</dbReference>
<accession>K6Z8S5</accession>
<evidence type="ECO:0000256" key="2">
    <source>
        <dbReference type="ARBA" id="ARBA00011915"/>
    </source>
</evidence>
<dbReference type="GO" id="GO:0006574">
    <property type="term" value="P:L-valine catabolic process"/>
    <property type="evidence" value="ECO:0007669"/>
    <property type="project" value="TreeGrafter"/>
</dbReference>
<dbReference type="GO" id="GO:0016829">
    <property type="term" value="F:lyase activity"/>
    <property type="evidence" value="ECO:0007669"/>
    <property type="project" value="UniProtKB-KW"/>
</dbReference>
<feature type="domain" description="Enoyl-CoA hydratase/isomerase" evidence="4">
    <location>
        <begin position="18"/>
        <end position="359"/>
    </location>
</feature>
<evidence type="ECO:0000256" key="3">
    <source>
        <dbReference type="ARBA" id="ARBA00022801"/>
    </source>
</evidence>
<dbReference type="InterPro" id="IPR029045">
    <property type="entry name" value="ClpP/crotonase-like_dom_sf"/>
</dbReference>
<dbReference type="CDD" id="cd06558">
    <property type="entry name" value="crotonase-like"/>
    <property type="match status" value="1"/>
</dbReference>
<dbReference type="InterPro" id="IPR045004">
    <property type="entry name" value="ECH_dom"/>
</dbReference>
<dbReference type="EMBL" id="BAER01000041">
    <property type="protein sequence ID" value="GAC32576.1"/>
    <property type="molecule type" value="Genomic_DNA"/>
</dbReference>
<keyword evidence="5" id="KW-0456">Lyase</keyword>
<comment type="caution">
    <text evidence="5">The sequence shown here is derived from an EMBL/GenBank/DDBJ whole genome shotgun (WGS) entry which is preliminary data.</text>
</comment>
<dbReference type="EC" id="3.1.2.4" evidence="2"/>
<evidence type="ECO:0000256" key="1">
    <source>
        <dbReference type="ARBA" id="ARBA00001709"/>
    </source>
</evidence>
<keyword evidence="3" id="KW-0378">Hydrolase</keyword>
<dbReference type="NCBIfam" id="NF004127">
    <property type="entry name" value="PRK05617.1"/>
    <property type="match status" value="1"/>
</dbReference>
<dbReference type="AlphaFoldDB" id="K6Z8S5"/>
<evidence type="ECO:0000313" key="6">
    <source>
        <dbReference type="Proteomes" id="UP000006322"/>
    </source>
</evidence>
<name>K6Z8S5_9ALTE</name>
<protein>
    <recommendedName>
        <fullName evidence="2">3-hydroxyisobutyryl-CoA hydrolase</fullName>
        <ecNumber evidence="2">3.1.2.4</ecNumber>
    </recommendedName>
</protein>
<sequence>MSDCVIFQERTTKNGMKIGHATLNRPSALNALNMDMIQVLMPQLLAWQQSADICMVILDGAGEKGLCAGGDVVAMHNAMASNPKTMPASLQTFFSEEYQLDFLIHTYAKPFVVWGAGIVMGGGMGLMNGGSHRIVTDTSRLAMPEINIGLYPDVGGSWFLNHMPPGCGVFLGMTGASMNAADALYVNMADYFIPNDLKNQWLTRLEDLPWSQDRAANDDQLSVLCADLHQQQQDLLPQSKVQALQDDLSALASETTAAGVAKRILALNADDDKWLDKAQKTLQAGSPISASLVFKQLQNGRNLTLAQCFEMELIMSCRCGEFGEFQEGVRALLVDKDHQPKWRYATIDSVPNETMQWFFDSPWQDNTHPLRHLGKE</sequence>
<dbReference type="SUPFAM" id="SSF52096">
    <property type="entry name" value="ClpP/crotonase"/>
    <property type="match status" value="1"/>
</dbReference>
<dbReference type="Gene3D" id="3.90.226.10">
    <property type="entry name" value="2-enoyl-CoA Hydratase, Chain A, domain 1"/>
    <property type="match status" value="1"/>
</dbReference>
<gene>
    <name evidence="5" type="primary">paaG</name>
    <name evidence="5" type="ORF">GPLA_1662</name>
</gene>
<dbReference type="Proteomes" id="UP000006322">
    <property type="component" value="Unassembled WGS sequence"/>
</dbReference>
<dbReference type="OrthoDB" id="9790967at2"/>
<dbReference type="Pfam" id="PF16113">
    <property type="entry name" value="ECH_2"/>
    <property type="match status" value="1"/>
</dbReference>
<dbReference type="PANTHER" id="PTHR43176:SF3">
    <property type="entry name" value="3-HYDROXYISOBUTYRYL-COA HYDROLASE, MITOCHONDRIAL"/>
    <property type="match status" value="1"/>
</dbReference>
<organism evidence="5 6">
    <name type="scientific">Paraglaciecola polaris LMG 21857</name>
    <dbReference type="NCBI Taxonomy" id="1129793"/>
    <lineage>
        <taxon>Bacteria</taxon>
        <taxon>Pseudomonadati</taxon>
        <taxon>Pseudomonadota</taxon>
        <taxon>Gammaproteobacteria</taxon>
        <taxon>Alteromonadales</taxon>
        <taxon>Alteromonadaceae</taxon>
        <taxon>Paraglaciecola</taxon>
    </lineage>
</organism>
<dbReference type="GO" id="GO:0003860">
    <property type="term" value="F:3-hydroxyisobutyryl-CoA hydrolase activity"/>
    <property type="evidence" value="ECO:0007669"/>
    <property type="project" value="UniProtKB-EC"/>
</dbReference>
<reference evidence="6" key="1">
    <citation type="journal article" date="2014" name="Environ. Microbiol.">
        <title>Comparative genomics of the marine bacterial genus Glaciecola reveals the high degree of genomic diversity and genomic characteristic for cold adaptation.</title>
        <authorList>
            <person name="Qin Q.L."/>
            <person name="Xie B.B."/>
            <person name="Yu Y."/>
            <person name="Shu Y.L."/>
            <person name="Rong J.C."/>
            <person name="Zhang Y.J."/>
            <person name="Zhao D.L."/>
            <person name="Chen X.L."/>
            <person name="Zhang X.Y."/>
            <person name="Chen B."/>
            <person name="Zhou B.C."/>
            <person name="Zhang Y.Z."/>
        </authorList>
    </citation>
    <scope>NUCLEOTIDE SEQUENCE [LARGE SCALE GENOMIC DNA]</scope>
    <source>
        <strain evidence="6">LMG 21857</strain>
    </source>
</reference>
<keyword evidence="6" id="KW-1185">Reference proteome</keyword>
<evidence type="ECO:0000259" key="4">
    <source>
        <dbReference type="Pfam" id="PF16113"/>
    </source>
</evidence>
<evidence type="ECO:0000313" key="5">
    <source>
        <dbReference type="EMBL" id="GAC32576.1"/>
    </source>
</evidence>
<comment type="catalytic activity">
    <reaction evidence="1">
        <text>3-hydroxy-2-methylpropanoyl-CoA + H2O = 3-hydroxy-2-methylpropanoate + CoA + H(+)</text>
        <dbReference type="Rhea" id="RHEA:20888"/>
        <dbReference type="ChEBI" id="CHEBI:11805"/>
        <dbReference type="ChEBI" id="CHEBI:15377"/>
        <dbReference type="ChEBI" id="CHEBI:15378"/>
        <dbReference type="ChEBI" id="CHEBI:57287"/>
        <dbReference type="ChEBI" id="CHEBI:57340"/>
        <dbReference type="EC" id="3.1.2.4"/>
    </reaction>
</comment>
<proteinExistence type="predicted"/>